<dbReference type="NCBIfam" id="TIGR00211">
    <property type="entry name" value="glyS"/>
    <property type="match status" value="1"/>
</dbReference>
<evidence type="ECO:0000256" key="10">
    <source>
        <dbReference type="HAMAP-Rule" id="MF_00255"/>
    </source>
</evidence>
<protein>
    <recommendedName>
        <fullName evidence="10">Glycine--tRNA ligase beta subunit</fullName>
        <ecNumber evidence="10">6.1.1.14</ecNumber>
    </recommendedName>
    <alternativeName>
        <fullName evidence="10">Glycyl-tRNA synthetase beta subunit</fullName>
        <shortName evidence="10">GlyRS</shortName>
    </alternativeName>
</protein>
<dbReference type="EMBL" id="CP048877">
    <property type="protein sequence ID" value="QIJ72676.1"/>
    <property type="molecule type" value="Genomic_DNA"/>
</dbReference>
<keyword evidence="5 10" id="KW-0547">Nucleotide-binding</keyword>
<keyword evidence="12" id="KW-1185">Reference proteome</keyword>
<accession>A0A6G7PYQ1</accession>
<evidence type="ECO:0000256" key="9">
    <source>
        <dbReference type="ARBA" id="ARBA00047937"/>
    </source>
</evidence>
<evidence type="ECO:0000256" key="8">
    <source>
        <dbReference type="ARBA" id="ARBA00023146"/>
    </source>
</evidence>
<reference evidence="11 12" key="1">
    <citation type="submission" date="2020-02" db="EMBL/GenBank/DDBJ databases">
        <title>Genome analysis of Thermosulfuriphilus ammonigenes ST65T, an anaerobic thermophilic chemolithoautotrophic bacterium isolated from a deep-sea hydrothermal vent.</title>
        <authorList>
            <person name="Slobodkina G."/>
            <person name="Allioux M."/>
            <person name="Merkel A."/>
            <person name="Alain K."/>
            <person name="Jebbar M."/>
            <person name="Slobodkin A."/>
        </authorList>
    </citation>
    <scope>NUCLEOTIDE SEQUENCE [LARGE SCALE GENOMIC DNA]</scope>
    <source>
        <strain evidence="11 12">ST65</strain>
    </source>
</reference>
<dbReference type="HAMAP" id="MF_00255">
    <property type="entry name" value="Gly_tRNA_synth_beta"/>
    <property type="match status" value="1"/>
</dbReference>
<comment type="subcellular location">
    <subcellularLocation>
        <location evidence="1 10">Cytoplasm</location>
    </subcellularLocation>
</comment>
<evidence type="ECO:0000313" key="11">
    <source>
        <dbReference type="EMBL" id="QIJ72676.1"/>
    </source>
</evidence>
<name>A0A6G7PYQ1_9BACT</name>
<dbReference type="Proteomes" id="UP000502179">
    <property type="component" value="Chromosome"/>
</dbReference>
<evidence type="ECO:0000256" key="1">
    <source>
        <dbReference type="ARBA" id="ARBA00004496"/>
    </source>
</evidence>
<dbReference type="InterPro" id="IPR006194">
    <property type="entry name" value="Gly-tRNA-synth_heterodimer"/>
</dbReference>
<dbReference type="SUPFAM" id="SSF109604">
    <property type="entry name" value="HD-domain/PDEase-like"/>
    <property type="match status" value="1"/>
</dbReference>
<dbReference type="AlphaFoldDB" id="A0A6G7PYQ1"/>
<dbReference type="InterPro" id="IPR008909">
    <property type="entry name" value="DALR_anticod-bd"/>
</dbReference>
<evidence type="ECO:0000256" key="4">
    <source>
        <dbReference type="ARBA" id="ARBA00022598"/>
    </source>
</evidence>
<dbReference type="PANTHER" id="PTHR30075">
    <property type="entry name" value="GLYCYL-TRNA SYNTHETASE"/>
    <property type="match status" value="1"/>
</dbReference>
<dbReference type="PRINTS" id="PR01045">
    <property type="entry name" value="TRNASYNTHGB"/>
</dbReference>
<evidence type="ECO:0000256" key="7">
    <source>
        <dbReference type="ARBA" id="ARBA00022917"/>
    </source>
</evidence>
<evidence type="ECO:0000256" key="2">
    <source>
        <dbReference type="ARBA" id="ARBA00008226"/>
    </source>
</evidence>
<dbReference type="GO" id="GO:0004820">
    <property type="term" value="F:glycine-tRNA ligase activity"/>
    <property type="evidence" value="ECO:0007669"/>
    <property type="project" value="UniProtKB-UniRule"/>
</dbReference>
<keyword evidence="4 10" id="KW-0436">Ligase</keyword>
<keyword evidence="6 10" id="KW-0067">ATP-binding</keyword>
<dbReference type="RefSeq" id="WP_166032892.1">
    <property type="nucleotide sequence ID" value="NZ_CP048877.1"/>
</dbReference>
<dbReference type="EC" id="6.1.1.14" evidence="10"/>
<dbReference type="GO" id="GO:0006420">
    <property type="term" value="P:arginyl-tRNA aminoacylation"/>
    <property type="evidence" value="ECO:0007669"/>
    <property type="project" value="InterPro"/>
</dbReference>
<organism evidence="11 12">
    <name type="scientific">Thermosulfuriphilus ammonigenes</name>
    <dbReference type="NCBI Taxonomy" id="1936021"/>
    <lineage>
        <taxon>Bacteria</taxon>
        <taxon>Pseudomonadati</taxon>
        <taxon>Thermodesulfobacteriota</taxon>
        <taxon>Thermodesulfobacteria</taxon>
        <taxon>Thermodesulfobacteriales</taxon>
        <taxon>Thermodesulfobacteriaceae</taxon>
        <taxon>Thermosulfuriphilus</taxon>
    </lineage>
</organism>
<dbReference type="GO" id="GO:0005524">
    <property type="term" value="F:ATP binding"/>
    <property type="evidence" value="ECO:0007669"/>
    <property type="project" value="UniProtKB-UniRule"/>
</dbReference>
<comment type="catalytic activity">
    <reaction evidence="9 10">
        <text>tRNA(Gly) + glycine + ATP = glycyl-tRNA(Gly) + AMP + diphosphate</text>
        <dbReference type="Rhea" id="RHEA:16013"/>
        <dbReference type="Rhea" id="RHEA-COMP:9664"/>
        <dbReference type="Rhea" id="RHEA-COMP:9683"/>
        <dbReference type="ChEBI" id="CHEBI:30616"/>
        <dbReference type="ChEBI" id="CHEBI:33019"/>
        <dbReference type="ChEBI" id="CHEBI:57305"/>
        <dbReference type="ChEBI" id="CHEBI:78442"/>
        <dbReference type="ChEBI" id="CHEBI:78522"/>
        <dbReference type="ChEBI" id="CHEBI:456215"/>
        <dbReference type="EC" id="6.1.1.14"/>
    </reaction>
</comment>
<comment type="similarity">
    <text evidence="2 10">Belongs to the class-II aminoacyl-tRNA synthetase family.</text>
</comment>
<evidence type="ECO:0000256" key="6">
    <source>
        <dbReference type="ARBA" id="ARBA00022840"/>
    </source>
</evidence>
<sequence>MVRDLVFEIGCEEIPAGFLSPALKAMKQLAAGLFREAGLEFSGISTLGTPRRLTLYIADLAEKQADRSESILGPPKKIAFDEDGRPTKAALGFARSHGVSVEELKIKETPRGEYLFLERRIPGKKTPELLLELLPRLVSEIPFPKSMRWGDLSWRFARPIRWLLAIFGREVVPVEIAGLVASNITYGHRFMAPAPIEIGSLVEYVRKLREAYVIVDPAERLAMTLDEIKDRARDVGGQVLEDKDLLEENANLVEYPYAICGQFDETFLELPRAVLITAMAEHQRYFAVINDKGQLMARFIAVNNTRPRNPEALIRGHERVLKARLEDARFFFEEDKKIPLEARVEELKGVSFHEELGSLYEKVVRIKALSAYLAERLAPDKIDLVKRAAWLSKADLMTEMVQEFPSLQGVMGREYALLSGEPPEVAQAIYEHYLPTKAGGELPETIIGAIISLADKADTLCAFFGIGERPSGTADPFGLRRQALGIINTVLKLRLHLSLKDLLGQAFLLLADRLNRSQEEVLEEVMGFIGRRLQGELVSRGFRSDLVEAVTSVSFDDLEDTRQRLLALSSFYERPEFAALSVGFKRVMNIIKKQGELPPLNQALLLEEAEKELHRTFIQVHERVVPLILEKKYDEALAGLLELKEPIDRFFDQVFVMVEEEDIRHNRLALLKAIAELFLMIADLSKIRED</sequence>
<dbReference type="Pfam" id="PF02092">
    <property type="entry name" value="tRNA_synt_2f"/>
    <property type="match status" value="1"/>
</dbReference>
<evidence type="ECO:0000313" key="12">
    <source>
        <dbReference type="Proteomes" id="UP000502179"/>
    </source>
</evidence>
<dbReference type="GO" id="GO:0004814">
    <property type="term" value="F:arginine-tRNA ligase activity"/>
    <property type="evidence" value="ECO:0007669"/>
    <property type="project" value="InterPro"/>
</dbReference>
<keyword evidence="3 10" id="KW-0963">Cytoplasm</keyword>
<dbReference type="GO" id="GO:0006426">
    <property type="term" value="P:glycyl-tRNA aminoacylation"/>
    <property type="evidence" value="ECO:0007669"/>
    <property type="project" value="UniProtKB-UniRule"/>
</dbReference>
<evidence type="ECO:0000256" key="3">
    <source>
        <dbReference type="ARBA" id="ARBA00022490"/>
    </source>
</evidence>
<gene>
    <name evidence="10" type="primary">glyS</name>
    <name evidence="11" type="ORF">G4V39_10490</name>
</gene>
<dbReference type="InterPro" id="IPR015944">
    <property type="entry name" value="Gly-tRNA-synth_bsu"/>
</dbReference>
<dbReference type="PANTHER" id="PTHR30075:SF2">
    <property type="entry name" value="GLYCINE--TRNA LIGASE, CHLOROPLASTIC_MITOCHONDRIAL 2"/>
    <property type="match status" value="1"/>
</dbReference>
<dbReference type="PROSITE" id="PS50861">
    <property type="entry name" value="AA_TRNA_LIGASE_II_GLYAB"/>
    <property type="match status" value="1"/>
</dbReference>
<proteinExistence type="inferred from homology"/>
<keyword evidence="7 10" id="KW-0648">Protein biosynthesis</keyword>
<keyword evidence="8 10" id="KW-0030">Aminoacyl-tRNA synthetase</keyword>
<dbReference type="Pfam" id="PF05746">
    <property type="entry name" value="DALR_1"/>
    <property type="match status" value="1"/>
</dbReference>
<evidence type="ECO:0000256" key="5">
    <source>
        <dbReference type="ARBA" id="ARBA00022741"/>
    </source>
</evidence>
<comment type="subunit">
    <text evidence="10">Tetramer of two alpha and two beta subunits.</text>
</comment>
<dbReference type="KEGG" id="tav:G4V39_10490"/>
<dbReference type="GO" id="GO:0005829">
    <property type="term" value="C:cytosol"/>
    <property type="evidence" value="ECO:0007669"/>
    <property type="project" value="TreeGrafter"/>
</dbReference>